<evidence type="ECO:0000313" key="2">
    <source>
        <dbReference type="Proteomes" id="UP000034739"/>
    </source>
</evidence>
<accession>A0A0G1TV52</accession>
<dbReference type="Proteomes" id="UP000034739">
    <property type="component" value="Unassembled WGS sequence"/>
</dbReference>
<comment type="caution">
    <text evidence="1">The sequence shown here is derived from an EMBL/GenBank/DDBJ whole genome shotgun (WGS) entry which is preliminary data.</text>
</comment>
<organism evidence="1 2">
    <name type="scientific">Candidatus Gottesmanbacteria bacterium GW2011_GWA2_47_9</name>
    <dbReference type="NCBI Taxonomy" id="1618445"/>
    <lineage>
        <taxon>Bacteria</taxon>
        <taxon>Candidatus Gottesmaniibacteriota</taxon>
    </lineage>
</organism>
<evidence type="ECO:0000313" key="1">
    <source>
        <dbReference type="EMBL" id="KKU85727.1"/>
    </source>
</evidence>
<sequence length="43" mass="4874">QYQTTAYEFTPANTHPGVATIYQLHSEMYVTTTDGCIFMKTIV</sequence>
<feature type="non-terminal residue" evidence="1">
    <location>
        <position position="1"/>
    </location>
</feature>
<name>A0A0G1TV52_9BACT</name>
<proteinExistence type="predicted"/>
<dbReference type="EMBL" id="LCOY01000070">
    <property type="protein sequence ID" value="KKU85727.1"/>
    <property type="molecule type" value="Genomic_DNA"/>
</dbReference>
<dbReference type="AlphaFoldDB" id="A0A0G1TV52"/>
<protein>
    <submittedName>
        <fullName evidence="1">Uncharacterized protein</fullName>
    </submittedName>
</protein>
<gene>
    <name evidence="1" type="ORF">UY16_C0070G0001</name>
</gene>
<reference evidence="1 2" key="1">
    <citation type="journal article" date="2015" name="Nature">
        <title>rRNA introns, odd ribosomes, and small enigmatic genomes across a large radiation of phyla.</title>
        <authorList>
            <person name="Brown C.T."/>
            <person name="Hug L.A."/>
            <person name="Thomas B.C."/>
            <person name="Sharon I."/>
            <person name="Castelle C.J."/>
            <person name="Singh A."/>
            <person name="Wilkins M.J."/>
            <person name="Williams K.H."/>
            <person name="Banfield J.F."/>
        </authorList>
    </citation>
    <scope>NUCLEOTIDE SEQUENCE [LARGE SCALE GENOMIC DNA]</scope>
</reference>